<proteinExistence type="predicted"/>
<gene>
    <name evidence="1" type="ORF">NUW58_g5901</name>
</gene>
<keyword evidence="2" id="KW-1185">Reference proteome</keyword>
<evidence type="ECO:0000313" key="1">
    <source>
        <dbReference type="EMBL" id="KAJ2984737.1"/>
    </source>
</evidence>
<organism evidence="1 2">
    <name type="scientific">Xylaria curta</name>
    <dbReference type="NCBI Taxonomy" id="42375"/>
    <lineage>
        <taxon>Eukaryota</taxon>
        <taxon>Fungi</taxon>
        <taxon>Dikarya</taxon>
        <taxon>Ascomycota</taxon>
        <taxon>Pezizomycotina</taxon>
        <taxon>Sordariomycetes</taxon>
        <taxon>Xylariomycetidae</taxon>
        <taxon>Xylariales</taxon>
        <taxon>Xylariaceae</taxon>
        <taxon>Xylaria</taxon>
    </lineage>
</organism>
<evidence type="ECO:0000313" key="2">
    <source>
        <dbReference type="Proteomes" id="UP001143856"/>
    </source>
</evidence>
<sequence length="1207" mass="131266">MSNSGGTLTLPSPTHPHHHHVDVQAGFRTLRRSLSRSPSKFSLVRTASQSSSDAGSTPSSPSCRRAHSQYFGPGHSTTTPLNSTHTQSPLATPFRPSVKLSLRSAKSASRSPLGAPSTATTATRAQTRIRTSPRTSPRSPSRRALATASSIGNSTPYLTLTAPYGQENSGIVPTRNSAPRKSSEKPSNRHSMHLDMSGSSLLSQHPFPEASPVKKRNDTTMNLDQSTANSPKAKRRSYGPSSLGDSFNIFDHFPKPTNPIEIHDDSPSEYDWAKGVAASPQDSIPSTTQASVPRRAGSLRKSTLQQRHNSDRPSLSRRSGMTSLSTMAALQHNQAEAASPSNANRPRLSLDSFCPPSRDSPFVEGVLQQPSTHLYQPPIQRHPLSRTITTSSSGSSLGDDSPTHFPVHAEKPRARMNFSKSLPLGAVRPKPDHLGGPTASISTPDYKHAKPFSGAFASTGLVSKVIRNPEERRPGMVFGGGVPDTPCKKAPPGLPKKPTHGYATYPPPPPTGLAKRGARFNRHHGSPTTPFGRNTFNDPPRPVLFQGFNSRHSRKGSLLSLYSDEGRSPNKNMDEMDTCDEGSMPPTPTKNQLPNPSSSNLSELVNESPTTHRFLPVSTSPNHATGAWQKDSEVSCKLSSSNEPLYNRPVGVDGHKCEDVCQSPSTVRQGPSPSISLLLSSFSQSRAKRGCLPAPTPLETMPQAGMNSTTRLNLTKNILMITASPLDRLESTVKTSPTTPQEGGLFPDGNRSSASNHADGFLFPGSNGRGSILPPATPTTRQHTFSRSLDKRVITPVHGQTNHEVDRSLMHRFGKVEFIGRGEFSEVYKVIESVKPVVVVDNGFFNTPTHMSQTTTASSQPIKVFAVKKSILPIQGEKDRKLRMREVDALRSLVGSDHVLQLIDNWEENNSLYIQTEFCEEGNLNEFLTEVGAKGRLDDFRIWKIMLEIAQGLRSIHSAGFVHRDLKPSNVLVGFDGTLKIGDFGLATSLQEASVAGFYFDLDGDREYLAPEALRSEIDTPVDIFSLGLIMLEISANVKLPENGATWTALREDDFSEIPVLTQLGDAVARDAEGMPLDETERSVNILDNDGSSAKSARRNYILRSGVRQSGDIFGLHRTGSSRKTELQQPPLFMSDPNHCSSLDTVVRRMLAAVPMLRFTASDLLQLETLIWVGHRRRAGATVFEGNWGPGDEVIEPLSLDTEMTDV</sequence>
<reference evidence="1" key="1">
    <citation type="submission" date="2022-10" db="EMBL/GenBank/DDBJ databases">
        <title>Genome Sequence of Xylaria curta.</title>
        <authorList>
            <person name="Buettner E."/>
        </authorList>
    </citation>
    <scope>NUCLEOTIDE SEQUENCE</scope>
    <source>
        <strain evidence="1">Babe10</strain>
    </source>
</reference>
<accession>A0ACC1P042</accession>
<protein>
    <submittedName>
        <fullName evidence="1">Uncharacterized protein</fullName>
    </submittedName>
</protein>
<comment type="caution">
    <text evidence="1">The sequence shown here is derived from an EMBL/GenBank/DDBJ whole genome shotgun (WGS) entry which is preliminary data.</text>
</comment>
<dbReference type="Proteomes" id="UP001143856">
    <property type="component" value="Unassembled WGS sequence"/>
</dbReference>
<name>A0ACC1P042_9PEZI</name>
<dbReference type="EMBL" id="JAPDGR010001234">
    <property type="protein sequence ID" value="KAJ2984737.1"/>
    <property type="molecule type" value="Genomic_DNA"/>
</dbReference>